<dbReference type="STRING" id="1174501.SAMN05216192_10226"/>
<accession>A0A1G8GAV8</accession>
<protein>
    <submittedName>
        <fullName evidence="1">Uncharacterized protein</fullName>
    </submittedName>
</protein>
<proteinExistence type="predicted"/>
<gene>
    <name evidence="1" type="ORF">SAMN05216192_10226</name>
</gene>
<evidence type="ECO:0000313" key="1">
    <source>
        <dbReference type="EMBL" id="SDH91524.1"/>
    </source>
</evidence>
<dbReference type="RefSeq" id="WP_090711629.1">
    <property type="nucleotide sequence ID" value="NZ_CBCSKY010000069.1"/>
</dbReference>
<dbReference type="OrthoDB" id="9773308at2"/>
<evidence type="ECO:0000313" key="2">
    <source>
        <dbReference type="Proteomes" id="UP000199050"/>
    </source>
</evidence>
<dbReference type="EMBL" id="FNDX01000002">
    <property type="protein sequence ID" value="SDH91524.1"/>
    <property type="molecule type" value="Genomic_DNA"/>
</dbReference>
<name>A0A1G8GAV8_9BACL</name>
<dbReference type="Proteomes" id="UP000199050">
    <property type="component" value="Unassembled WGS sequence"/>
</dbReference>
<sequence length="135" mass="16089">MSALIKNRSLVFMRGCGSFRLKEIRQFVHNRNLDDILLLLKEQRSRTEEKIREFEQIQRKIDQRIHQIEDAAKTEELYTVRLTELPERTMIILKQSIRRSDNLEMWIRHLENSSPLKSSVFLGQVGKAGWGCRRH</sequence>
<organism evidence="1 2">
    <name type="scientific">Paenibacillus typhae</name>
    <dbReference type="NCBI Taxonomy" id="1174501"/>
    <lineage>
        <taxon>Bacteria</taxon>
        <taxon>Bacillati</taxon>
        <taxon>Bacillota</taxon>
        <taxon>Bacilli</taxon>
        <taxon>Bacillales</taxon>
        <taxon>Paenibacillaceae</taxon>
        <taxon>Paenibacillus</taxon>
    </lineage>
</organism>
<dbReference type="InterPro" id="IPR009061">
    <property type="entry name" value="DNA-bd_dom_put_sf"/>
</dbReference>
<keyword evidence="2" id="KW-1185">Reference proteome</keyword>
<reference evidence="2" key="1">
    <citation type="submission" date="2016-10" db="EMBL/GenBank/DDBJ databases">
        <authorList>
            <person name="Varghese N."/>
            <person name="Submissions S."/>
        </authorList>
    </citation>
    <scope>NUCLEOTIDE SEQUENCE [LARGE SCALE GENOMIC DNA]</scope>
    <source>
        <strain evidence="2">CGMCC 1.11012</strain>
    </source>
</reference>
<dbReference type="SUPFAM" id="SSF46955">
    <property type="entry name" value="Putative DNA-binding domain"/>
    <property type="match status" value="1"/>
</dbReference>
<dbReference type="AlphaFoldDB" id="A0A1G8GAV8"/>